<evidence type="ECO:0000313" key="3">
    <source>
        <dbReference type="EMBL" id="CAA7396632.1"/>
    </source>
</evidence>
<dbReference type="PANTHER" id="PTHR14000">
    <property type="entry name" value="FINGER CCCH DOMAIN PROTEIN, PUTATIVE (DUF3755)-RELATED"/>
    <property type="match status" value="1"/>
</dbReference>
<dbReference type="PANTHER" id="PTHR14000:SF1">
    <property type="entry name" value="HISTONE H2A DEUBIQUITINASE (DUF3755)"/>
    <property type="match status" value="1"/>
</dbReference>
<organism evidence="3 4">
    <name type="scientific">Spirodela intermedia</name>
    <name type="common">Intermediate duckweed</name>
    <dbReference type="NCBI Taxonomy" id="51605"/>
    <lineage>
        <taxon>Eukaryota</taxon>
        <taxon>Viridiplantae</taxon>
        <taxon>Streptophyta</taxon>
        <taxon>Embryophyta</taxon>
        <taxon>Tracheophyta</taxon>
        <taxon>Spermatophyta</taxon>
        <taxon>Magnoliopsida</taxon>
        <taxon>Liliopsida</taxon>
        <taxon>Araceae</taxon>
        <taxon>Lemnoideae</taxon>
        <taxon>Spirodela</taxon>
    </lineage>
</organism>
<feature type="domain" description="Myb-like" evidence="2">
    <location>
        <begin position="57"/>
        <end position="110"/>
    </location>
</feature>
<dbReference type="InterPro" id="IPR022228">
    <property type="entry name" value="DUF3755"/>
</dbReference>
<protein>
    <recommendedName>
        <fullName evidence="2">Myb-like domain-containing protein</fullName>
    </recommendedName>
</protein>
<dbReference type="EMBL" id="LR746268">
    <property type="protein sequence ID" value="CAA7396632.1"/>
    <property type="molecule type" value="Genomic_DNA"/>
</dbReference>
<sequence length="253" mass="27232">MGASANPTGNQDAAHASSSLPGASSAAAVGNPSNGSSVTPVPDNSPSTQALKHNPGLATEWTPEEQSILEEGLAKYSSEPSMVRYAKIAMQLHEKTVRDVALRCRWMNKKESGKKRKDDHSLSKKSSKKGVSDPSAKAPVQLAARPSVPQYPLPTPSIDNDDEVSYKSIGGATGQLLEQNAQNFNQISANLASYQIKENINLFCQIWDNILTLLNETNEIPGEMKQMPPLPVKVNDELANSVLPHRTSTSMQS</sequence>
<feature type="region of interest" description="Disordered" evidence="1">
    <location>
        <begin position="1"/>
        <end position="65"/>
    </location>
</feature>
<dbReference type="CDD" id="cd00167">
    <property type="entry name" value="SANT"/>
    <property type="match status" value="1"/>
</dbReference>
<feature type="compositionally biased region" description="Polar residues" evidence="1">
    <location>
        <begin position="31"/>
        <end position="51"/>
    </location>
</feature>
<reference evidence="3" key="1">
    <citation type="submission" date="2020-02" db="EMBL/GenBank/DDBJ databases">
        <authorList>
            <person name="Scholz U."/>
            <person name="Mascher M."/>
            <person name="Fiebig A."/>
        </authorList>
    </citation>
    <scope>NUCLEOTIDE SEQUENCE</scope>
</reference>
<dbReference type="OrthoDB" id="19768at2759"/>
<dbReference type="InterPro" id="IPR001005">
    <property type="entry name" value="SANT/Myb"/>
</dbReference>
<dbReference type="Proteomes" id="UP000663760">
    <property type="component" value="Chromosome 5"/>
</dbReference>
<dbReference type="SUPFAM" id="SSF46689">
    <property type="entry name" value="Homeodomain-like"/>
    <property type="match status" value="1"/>
</dbReference>
<proteinExistence type="predicted"/>
<gene>
    <name evidence="3" type="ORF">SI8410_05007295</name>
</gene>
<evidence type="ECO:0000313" key="4">
    <source>
        <dbReference type="Proteomes" id="UP000663760"/>
    </source>
</evidence>
<dbReference type="Pfam" id="PF12579">
    <property type="entry name" value="DUF3755"/>
    <property type="match status" value="1"/>
</dbReference>
<evidence type="ECO:0000256" key="1">
    <source>
        <dbReference type="SAM" id="MobiDB-lite"/>
    </source>
</evidence>
<dbReference type="SMART" id="SM00717">
    <property type="entry name" value="SANT"/>
    <property type="match status" value="1"/>
</dbReference>
<dbReference type="AlphaFoldDB" id="A0A7I8KGF5"/>
<feature type="compositionally biased region" description="Basic and acidic residues" evidence="1">
    <location>
        <begin position="108"/>
        <end position="122"/>
    </location>
</feature>
<feature type="region of interest" description="Disordered" evidence="1">
    <location>
        <begin position="108"/>
        <end position="141"/>
    </location>
</feature>
<name>A0A7I8KGF5_SPIIN</name>
<feature type="compositionally biased region" description="Low complexity" evidence="1">
    <location>
        <begin position="13"/>
        <end position="28"/>
    </location>
</feature>
<feature type="compositionally biased region" description="Polar residues" evidence="1">
    <location>
        <begin position="1"/>
        <end position="11"/>
    </location>
</feature>
<dbReference type="InterPro" id="IPR009057">
    <property type="entry name" value="Homeodomain-like_sf"/>
</dbReference>
<accession>A0A7I8KGF5</accession>
<evidence type="ECO:0000259" key="2">
    <source>
        <dbReference type="SMART" id="SM00717"/>
    </source>
</evidence>
<keyword evidence="4" id="KW-1185">Reference proteome</keyword>
<dbReference type="Gene3D" id="1.10.10.60">
    <property type="entry name" value="Homeodomain-like"/>
    <property type="match status" value="1"/>
</dbReference>